<proteinExistence type="predicted"/>
<dbReference type="VEuPathDB" id="FungiDB:BO71DRAFT_379675"/>
<name>A0A319DAB7_9EURO</name>
<accession>A0A319DAB7</accession>
<dbReference type="OrthoDB" id="4774651at2759"/>
<keyword evidence="2" id="KW-1185">Reference proteome</keyword>
<evidence type="ECO:0000313" key="2">
    <source>
        <dbReference type="Proteomes" id="UP000247810"/>
    </source>
</evidence>
<dbReference type="Proteomes" id="UP000247810">
    <property type="component" value="Unassembled WGS sequence"/>
</dbReference>
<feature type="non-terminal residue" evidence="1">
    <location>
        <position position="1"/>
    </location>
</feature>
<evidence type="ECO:0000313" key="1">
    <source>
        <dbReference type="EMBL" id="PYH94320.1"/>
    </source>
</evidence>
<gene>
    <name evidence="1" type="ORF">BO71DRAFT_379675</name>
</gene>
<dbReference type="AlphaFoldDB" id="A0A319DAB7"/>
<reference evidence="1 2" key="1">
    <citation type="submission" date="2018-02" db="EMBL/GenBank/DDBJ databases">
        <title>The genomes of Aspergillus section Nigri reveals drivers in fungal speciation.</title>
        <authorList>
            <consortium name="DOE Joint Genome Institute"/>
            <person name="Vesth T.C."/>
            <person name="Nybo J."/>
            <person name="Theobald S."/>
            <person name="Brandl J."/>
            <person name="Frisvad J.C."/>
            <person name="Nielsen K.F."/>
            <person name="Lyhne E.K."/>
            <person name="Kogle M.E."/>
            <person name="Kuo A."/>
            <person name="Riley R."/>
            <person name="Clum A."/>
            <person name="Nolan M."/>
            <person name="Lipzen A."/>
            <person name="Salamov A."/>
            <person name="Henrissat B."/>
            <person name="Wiebenga A."/>
            <person name="De vries R.P."/>
            <person name="Grigoriev I.V."/>
            <person name="Mortensen U.H."/>
            <person name="Andersen M.R."/>
            <person name="Baker S.E."/>
        </authorList>
    </citation>
    <scope>NUCLEOTIDE SEQUENCE [LARGE SCALE GENOMIC DNA]</scope>
    <source>
        <strain evidence="1 2">CBS 707.79</strain>
    </source>
</reference>
<sequence length="116" mass="13483">TRLTSSNDDALSATEFTYTECLPDYPQTSQSGHCYVINYQNHSCPPVDPREQIWCQFLKTYVLKINLRCSGVKVCEYLNPELKSLSHSSYDDRIHQIIVSNQWVGQKNYKQKATFR</sequence>
<dbReference type="EMBL" id="KZ825873">
    <property type="protein sequence ID" value="PYH94320.1"/>
    <property type="molecule type" value="Genomic_DNA"/>
</dbReference>
<organism evidence="1 2">
    <name type="scientific">Aspergillus ellipticus CBS 707.79</name>
    <dbReference type="NCBI Taxonomy" id="1448320"/>
    <lineage>
        <taxon>Eukaryota</taxon>
        <taxon>Fungi</taxon>
        <taxon>Dikarya</taxon>
        <taxon>Ascomycota</taxon>
        <taxon>Pezizomycotina</taxon>
        <taxon>Eurotiomycetes</taxon>
        <taxon>Eurotiomycetidae</taxon>
        <taxon>Eurotiales</taxon>
        <taxon>Aspergillaceae</taxon>
        <taxon>Aspergillus</taxon>
        <taxon>Aspergillus subgen. Circumdati</taxon>
    </lineage>
</organism>
<protein>
    <submittedName>
        <fullName evidence="1">Uncharacterized protein</fullName>
    </submittedName>
</protein>